<protein>
    <submittedName>
        <fullName evidence="2">Uncharacterized protein</fullName>
    </submittedName>
</protein>
<keyword evidence="3" id="KW-1185">Reference proteome</keyword>
<accession>A0AAV8VDT5</accession>
<keyword evidence="1" id="KW-0812">Transmembrane</keyword>
<dbReference type="EMBL" id="JANEYG010000129">
    <property type="protein sequence ID" value="KAJ8912445.1"/>
    <property type="molecule type" value="Genomic_DNA"/>
</dbReference>
<feature type="transmembrane region" description="Helical" evidence="1">
    <location>
        <begin position="12"/>
        <end position="33"/>
    </location>
</feature>
<dbReference type="Proteomes" id="UP001159042">
    <property type="component" value="Unassembled WGS sequence"/>
</dbReference>
<keyword evidence="1" id="KW-0472">Membrane</keyword>
<evidence type="ECO:0000313" key="2">
    <source>
        <dbReference type="EMBL" id="KAJ8912445.1"/>
    </source>
</evidence>
<reference evidence="2 3" key="1">
    <citation type="journal article" date="2023" name="Insect Mol. Biol.">
        <title>Genome sequencing provides insights into the evolution of gene families encoding plant cell wall-degrading enzymes in longhorned beetles.</title>
        <authorList>
            <person name="Shin N.R."/>
            <person name="Okamura Y."/>
            <person name="Kirsch R."/>
            <person name="Pauchet Y."/>
        </authorList>
    </citation>
    <scope>NUCLEOTIDE SEQUENCE [LARGE SCALE GENOMIC DNA]</scope>
    <source>
        <strain evidence="2">EAD_L_NR</strain>
    </source>
</reference>
<dbReference type="AlphaFoldDB" id="A0AAV8VDT5"/>
<organism evidence="2 3">
    <name type="scientific">Exocentrus adspersus</name>
    <dbReference type="NCBI Taxonomy" id="1586481"/>
    <lineage>
        <taxon>Eukaryota</taxon>
        <taxon>Metazoa</taxon>
        <taxon>Ecdysozoa</taxon>
        <taxon>Arthropoda</taxon>
        <taxon>Hexapoda</taxon>
        <taxon>Insecta</taxon>
        <taxon>Pterygota</taxon>
        <taxon>Neoptera</taxon>
        <taxon>Endopterygota</taxon>
        <taxon>Coleoptera</taxon>
        <taxon>Polyphaga</taxon>
        <taxon>Cucujiformia</taxon>
        <taxon>Chrysomeloidea</taxon>
        <taxon>Cerambycidae</taxon>
        <taxon>Lamiinae</taxon>
        <taxon>Acanthocinini</taxon>
        <taxon>Exocentrus</taxon>
    </lineage>
</organism>
<sequence length="67" mass="7580">MKIRHYKTCEEFTVHFSGIILVYDILLYLQAIYLGTHISSATAYSAGNRRVFRLRGARTRLGASANS</sequence>
<gene>
    <name evidence="2" type="ORF">NQ315_002811</name>
</gene>
<evidence type="ECO:0000256" key="1">
    <source>
        <dbReference type="SAM" id="Phobius"/>
    </source>
</evidence>
<evidence type="ECO:0000313" key="3">
    <source>
        <dbReference type="Proteomes" id="UP001159042"/>
    </source>
</evidence>
<keyword evidence="1" id="KW-1133">Transmembrane helix</keyword>
<name>A0AAV8VDT5_9CUCU</name>
<comment type="caution">
    <text evidence="2">The sequence shown here is derived from an EMBL/GenBank/DDBJ whole genome shotgun (WGS) entry which is preliminary data.</text>
</comment>
<proteinExistence type="predicted"/>